<feature type="chain" id="PRO_5001697351" description="DUF2147 domain-containing protein" evidence="1">
    <location>
        <begin position="21"/>
        <end position="129"/>
    </location>
</feature>
<dbReference type="STRING" id="1353528.DT23_06240"/>
<accession>A0A074K1W2</accession>
<dbReference type="eggNOG" id="COG4731">
    <property type="taxonomic scope" value="Bacteria"/>
</dbReference>
<evidence type="ECO:0000256" key="1">
    <source>
        <dbReference type="SAM" id="SignalP"/>
    </source>
</evidence>
<gene>
    <name evidence="3" type="ORF">DT23_06240</name>
</gene>
<evidence type="ECO:0000313" key="4">
    <source>
        <dbReference type="Proteomes" id="UP000027471"/>
    </source>
</evidence>
<organism evidence="3 4">
    <name type="scientific">Thioclava indica</name>
    <dbReference type="NCBI Taxonomy" id="1353528"/>
    <lineage>
        <taxon>Bacteria</taxon>
        <taxon>Pseudomonadati</taxon>
        <taxon>Pseudomonadota</taxon>
        <taxon>Alphaproteobacteria</taxon>
        <taxon>Rhodobacterales</taxon>
        <taxon>Paracoccaceae</taxon>
        <taxon>Thioclava</taxon>
    </lineage>
</organism>
<keyword evidence="1" id="KW-0732">Signal</keyword>
<name>A0A074K1W2_9RHOB</name>
<dbReference type="PANTHER" id="PTHR36919:SF2">
    <property type="entry name" value="BLL6627 PROTEIN"/>
    <property type="match status" value="1"/>
</dbReference>
<sequence length="129" mass="13604">MKTVMLAAAALALSAGAVFADPIEGMWKTQPDAGKFAYVTIKPCGAAFCGNITKSFDAKGQEVKTGNEGKQIVIDMAPKGGGKYEGKVWRPSNNKIYLGKITLQGNAMALAGCVAGGLFCKSQDWQRVK</sequence>
<dbReference type="InterPro" id="IPR019223">
    <property type="entry name" value="DUF2147"/>
</dbReference>
<dbReference type="AlphaFoldDB" id="A0A074K1W2"/>
<keyword evidence="4" id="KW-1185">Reference proteome</keyword>
<reference evidence="3 4" key="1">
    <citation type="journal article" date="2015" name="Antonie Van Leeuwenhoek">
        <title>Thioclava indica sp. nov., isolated from surface seawater of the Indian Ocean.</title>
        <authorList>
            <person name="Liu Y."/>
            <person name="Lai Q."/>
            <person name="Du J."/>
            <person name="Xu H."/>
            <person name="Jiang L."/>
            <person name="Shao Z."/>
        </authorList>
    </citation>
    <scope>NUCLEOTIDE SEQUENCE [LARGE SCALE GENOMIC DNA]</scope>
    <source>
        <strain evidence="3 4">DT23-4</strain>
    </source>
</reference>
<proteinExistence type="predicted"/>
<dbReference type="Gene3D" id="2.40.128.520">
    <property type="match status" value="1"/>
</dbReference>
<evidence type="ECO:0000259" key="2">
    <source>
        <dbReference type="Pfam" id="PF09917"/>
    </source>
</evidence>
<dbReference type="OrthoDB" id="9811671at2"/>
<comment type="caution">
    <text evidence="3">The sequence shown here is derived from an EMBL/GenBank/DDBJ whole genome shotgun (WGS) entry which is preliminary data.</text>
</comment>
<evidence type="ECO:0000313" key="3">
    <source>
        <dbReference type="EMBL" id="KEO55567.1"/>
    </source>
</evidence>
<dbReference type="Proteomes" id="UP000027471">
    <property type="component" value="Unassembled WGS sequence"/>
</dbReference>
<dbReference type="RefSeq" id="WP_038132266.1">
    <property type="nucleotide sequence ID" value="NZ_AUNB01000051.1"/>
</dbReference>
<protein>
    <recommendedName>
        <fullName evidence="2">DUF2147 domain-containing protein</fullName>
    </recommendedName>
</protein>
<dbReference type="Pfam" id="PF09917">
    <property type="entry name" value="DUF2147"/>
    <property type="match status" value="1"/>
</dbReference>
<dbReference type="EMBL" id="AUNB01000051">
    <property type="protein sequence ID" value="KEO55567.1"/>
    <property type="molecule type" value="Genomic_DNA"/>
</dbReference>
<dbReference type="PANTHER" id="PTHR36919">
    <property type="entry name" value="BLR1215 PROTEIN"/>
    <property type="match status" value="1"/>
</dbReference>
<feature type="signal peptide" evidence="1">
    <location>
        <begin position="1"/>
        <end position="20"/>
    </location>
</feature>
<feature type="domain" description="DUF2147" evidence="2">
    <location>
        <begin position="25"/>
        <end position="127"/>
    </location>
</feature>